<dbReference type="InterPro" id="IPR029058">
    <property type="entry name" value="AB_hydrolase_fold"/>
</dbReference>
<keyword evidence="2" id="KW-0378">Hydrolase</keyword>
<dbReference type="RefSeq" id="WP_120039300.1">
    <property type="nucleotide sequence ID" value="NZ_QZFU01000016.1"/>
</dbReference>
<evidence type="ECO:0000313" key="3">
    <source>
        <dbReference type="Proteomes" id="UP000266677"/>
    </source>
</evidence>
<feature type="signal peptide" evidence="1">
    <location>
        <begin position="1"/>
        <end position="26"/>
    </location>
</feature>
<dbReference type="PANTHER" id="PTHR34853">
    <property type="match status" value="1"/>
</dbReference>
<proteinExistence type="predicted"/>
<dbReference type="EMBL" id="QZFU01000016">
    <property type="protein sequence ID" value="RJO76371.1"/>
    <property type="molecule type" value="Genomic_DNA"/>
</dbReference>
<dbReference type="SUPFAM" id="SSF53474">
    <property type="entry name" value="alpha/beta-Hydrolases"/>
    <property type="match status" value="1"/>
</dbReference>
<sequence length="379" mass="38927">MGIFRGCRIAVAVAAGAALVVGGGRAAADAPGTLGTESAQPDGWHGMSGGSVLTYWTEGSDGAPRPVSGALFVPAGTPPPGGWPIAAFDHGTTGLGRGCGGKSDPATAPNTVFTAEEDGMMQHLVNQGFAVVAPDYLGLGLFDTGPHPYLELRTEATATIDLVRAARSAHPELSRTWVSMGPSQGGQAALGTGYVQQTYAPDLDFRGIIAIDPESDVEKALPIAGPGIPAISGLDGTAGFFADILAGLRAARPDAAVDDYLSPLGREIIDSIGVMCQPAIDARVANLGIGDLLSKSLSDSRIRAAYNCYMTVPTSGYGKPILLLANVTDTMVPSPLHATLAAQFVAGGVDFRTVLGAGRHTQLNSAMWSAIDDFLNRSR</sequence>
<keyword evidence="1" id="KW-0732">Signal</keyword>
<dbReference type="AlphaFoldDB" id="A0A3A4KCI6"/>
<gene>
    <name evidence="2" type="ORF">D5S18_08520</name>
</gene>
<dbReference type="GO" id="GO:0004806">
    <property type="term" value="F:triacylglycerol lipase activity"/>
    <property type="evidence" value="ECO:0007669"/>
    <property type="project" value="InterPro"/>
</dbReference>
<evidence type="ECO:0000313" key="2">
    <source>
        <dbReference type="EMBL" id="RJO76371.1"/>
    </source>
</evidence>
<protein>
    <submittedName>
        <fullName evidence="2">Alpha/beta hydrolase</fullName>
    </submittedName>
</protein>
<dbReference type="PIRSF" id="PIRSF029171">
    <property type="entry name" value="Esterase_LipA"/>
    <property type="match status" value="1"/>
</dbReference>
<dbReference type="Pfam" id="PF03583">
    <property type="entry name" value="LIP"/>
    <property type="match status" value="1"/>
</dbReference>
<reference evidence="2 3" key="1">
    <citation type="submission" date="2018-09" db="EMBL/GenBank/DDBJ databases">
        <title>YIM PH21274 draft genome.</title>
        <authorList>
            <person name="Miao C."/>
        </authorList>
    </citation>
    <scope>NUCLEOTIDE SEQUENCE [LARGE SCALE GENOMIC DNA]</scope>
    <source>
        <strain evidence="2 3">YIM PH 21724</strain>
    </source>
</reference>
<accession>A0A3A4KCI6</accession>
<organism evidence="2 3">
    <name type="scientific">Nocardia panacis</name>
    <dbReference type="NCBI Taxonomy" id="2340916"/>
    <lineage>
        <taxon>Bacteria</taxon>
        <taxon>Bacillati</taxon>
        <taxon>Actinomycetota</taxon>
        <taxon>Actinomycetes</taxon>
        <taxon>Mycobacteriales</taxon>
        <taxon>Nocardiaceae</taxon>
        <taxon>Nocardia</taxon>
    </lineage>
</organism>
<evidence type="ECO:0000256" key="1">
    <source>
        <dbReference type="SAM" id="SignalP"/>
    </source>
</evidence>
<feature type="chain" id="PRO_5039036067" evidence="1">
    <location>
        <begin position="27"/>
        <end position="379"/>
    </location>
</feature>
<dbReference type="OrthoDB" id="9798122at2"/>
<keyword evidence="3" id="KW-1185">Reference proteome</keyword>
<dbReference type="InterPro" id="IPR005152">
    <property type="entry name" value="Lipase_secreted"/>
</dbReference>
<dbReference type="GO" id="GO:0016042">
    <property type="term" value="P:lipid catabolic process"/>
    <property type="evidence" value="ECO:0007669"/>
    <property type="project" value="InterPro"/>
</dbReference>
<name>A0A3A4KCI6_9NOCA</name>
<dbReference type="PANTHER" id="PTHR34853:SF1">
    <property type="entry name" value="LIPASE 5"/>
    <property type="match status" value="1"/>
</dbReference>
<comment type="caution">
    <text evidence="2">The sequence shown here is derived from an EMBL/GenBank/DDBJ whole genome shotgun (WGS) entry which is preliminary data.</text>
</comment>
<dbReference type="Proteomes" id="UP000266677">
    <property type="component" value="Unassembled WGS sequence"/>
</dbReference>
<dbReference type="Gene3D" id="3.40.50.1820">
    <property type="entry name" value="alpha/beta hydrolase"/>
    <property type="match status" value="1"/>
</dbReference>